<dbReference type="InterPro" id="IPR005719">
    <property type="entry name" value="Dihydroorotate_DH_2"/>
</dbReference>
<evidence type="ECO:0000313" key="16">
    <source>
        <dbReference type="EMBL" id="OGG11217.1"/>
    </source>
</evidence>
<feature type="domain" description="Dihydroorotate dehydrogenase catalytic" evidence="15">
    <location>
        <begin position="61"/>
        <end position="357"/>
    </location>
</feature>
<comment type="function">
    <text evidence="2">Catalyzes the conversion of dihydroorotate to orotate with quinone as electron acceptor.</text>
</comment>
<keyword evidence="10" id="KW-0665">Pyrimidine biosynthesis</keyword>
<evidence type="ECO:0000256" key="2">
    <source>
        <dbReference type="ARBA" id="ARBA00003125"/>
    </source>
</evidence>
<accession>A0A1F5ZGG7</accession>
<reference evidence="16 17" key="1">
    <citation type="journal article" date="2016" name="Nat. Commun.">
        <title>Thousands of microbial genomes shed light on interconnected biogeochemical processes in an aquifer system.</title>
        <authorList>
            <person name="Anantharaman K."/>
            <person name="Brown C.T."/>
            <person name="Hug L.A."/>
            <person name="Sharon I."/>
            <person name="Castelle C.J."/>
            <person name="Probst A.J."/>
            <person name="Thomas B.C."/>
            <person name="Singh A."/>
            <person name="Wilkins M.J."/>
            <person name="Karaoz U."/>
            <person name="Brodie E.L."/>
            <person name="Williams K.H."/>
            <person name="Hubbard S.S."/>
            <person name="Banfield J.F."/>
        </authorList>
    </citation>
    <scope>NUCLEOTIDE SEQUENCE [LARGE SCALE GENOMIC DNA]</scope>
</reference>
<evidence type="ECO:0000256" key="12">
    <source>
        <dbReference type="ARBA" id="ARBA00023136"/>
    </source>
</evidence>
<dbReference type="InterPro" id="IPR013785">
    <property type="entry name" value="Aldolase_TIM"/>
</dbReference>
<dbReference type="PANTHER" id="PTHR48109:SF4">
    <property type="entry name" value="DIHYDROOROTATE DEHYDROGENASE (QUINONE), MITOCHONDRIAL"/>
    <property type="match status" value="1"/>
</dbReference>
<dbReference type="STRING" id="1798370.A2Z00_00820"/>
<dbReference type="Pfam" id="PF01180">
    <property type="entry name" value="DHO_dh"/>
    <property type="match status" value="1"/>
</dbReference>
<comment type="cofactor">
    <cofactor evidence="1">
        <name>FMN</name>
        <dbReference type="ChEBI" id="CHEBI:58210"/>
    </cofactor>
</comment>
<evidence type="ECO:0000256" key="8">
    <source>
        <dbReference type="ARBA" id="ARBA00022630"/>
    </source>
</evidence>
<dbReference type="InterPro" id="IPR001295">
    <property type="entry name" value="Dihydroorotate_DH_CS"/>
</dbReference>
<dbReference type="Proteomes" id="UP000177268">
    <property type="component" value="Unassembled WGS sequence"/>
</dbReference>
<comment type="caution">
    <text evidence="16">The sequence shown here is derived from an EMBL/GenBank/DDBJ whole genome shotgun (WGS) entry which is preliminary data.</text>
</comment>
<dbReference type="Gene3D" id="3.20.20.70">
    <property type="entry name" value="Aldolase class I"/>
    <property type="match status" value="1"/>
</dbReference>
<keyword evidence="8" id="KW-0285">Flavoprotein</keyword>
<dbReference type="EMBL" id="MFIZ01000035">
    <property type="protein sequence ID" value="OGG11217.1"/>
    <property type="molecule type" value="Genomic_DNA"/>
</dbReference>
<evidence type="ECO:0000256" key="4">
    <source>
        <dbReference type="ARBA" id="ARBA00005161"/>
    </source>
</evidence>
<dbReference type="PROSITE" id="PS00912">
    <property type="entry name" value="DHODEHASE_2"/>
    <property type="match status" value="1"/>
</dbReference>
<keyword evidence="9" id="KW-0288">FMN</keyword>
<evidence type="ECO:0000256" key="10">
    <source>
        <dbReference type="ARBA" id="ARBA00022975"/>
    </source>
</evidence>
<evidence type="ECO:0000313" key="17">
    <source>
        <dbReference type="Proteomes" id="UP000177268"/>
    </source>
</evidence>
<comment type="subcellular location">
    <subcellularLocation>
        <location evidence="3">Membrane</location>
    </subcellularLocation>
</comment>
<dbReference type="EC" id="1.3.5.2" evidence="6 14"/>
<evidence type="ECO:0000256" key="6">
    <source>
        <dbReference type="ARBA" id="ARBA00012791"/>
    </source>
</evidence>
<keyword evidence="12" id="KW-0472">Membrane</keyword>
<dbReference type="InterPro" id="IPR050074">
    <property type="entry name" value="DHO_dehydrogenase"/>
</dbReference>
<dbReference type="AlphaFoldDB" id="A0A1F5ZGG7"/>
<evidence type="ECO:0000256" key="14">
    <source>
        <dbReference type="NCBIfam" id="TIGR01036"/>
    </source>
</evidence>
<organism evidence="16 17">
    <name type="scientific">Candidatus Gottesmanbacteria bacterium RBG_13_45_10</name>
    <dbReference type="NCBI Taxonomy" id="1798370"/>
    <lineage>
        <taxon>Bacteria</taxon>
        <taxon>Candidatus Gottesmaniibacteriota</taxon>
    </lineage>
</organism>
<protein>
    <recommendedName>
        <fullName evidence="7 14">Dihydroorotate dehydrogenase (quinone)</fullName>
        <ecNumber evidence="6 14">1.3.5.2</ecNumber>
    </recommendedName>
</protein>
<dbReference type="GO" id="GO:0106430">
    <property type="term" value="F:dihydroorotate dehydrogenase (quinone) activity"/>
    <property type="evidence" value="ECO:0007669"/>
    <property type="project" value="UniProtKB-EC"/>
</dbReference>
<dbReference type="SUPFAM" id="SSF51395">
    <property type="entry name" value="FMN-linked oxidoreductases"/>
    <property type="match status" value="1"/>
</dbReference>
<comment type="pathway">
    <text evidence="4">Pyrimidine metabolism; UMP biosynthesis via de novo pathway; orotate from (S)-dihydroorotate (quinone route): step 1/1.</text>
</comment>
<evidence type="ECO:0000256" key="1">
    <source>
        <dbReference type="ARBA" id="ARBA00001917"/>
    </source>
</evidence>
<dbReference type="CDD" id="cd04738">
    <property type="entry name" value="DHOD_2_like"/>
    <property type="match status" value="1"/>
</dbReference>
<evidence type="ECO:0000256" key="3">
    <source>
        <dbReference type="ARBA" id="ARBA00004370"/>
    </source>
</evidence>
<sequence length="374" mass="41680">MKKWFLACFAFLYRSLVRRVLFLIPSETIHEILTTAGETMGKLPLVPELMKRFFAVSDDSLMQTFFGIRFDNPIGLSAGFDYKAQLTGILPSLGFGFGSIGTITNHAYEGNPPPRLGRLPKSKALMVNKGFKNDGVKAIVRKMKRAKFVYPVGISIGRTNSKNLTSVRKSIVDTIQAFMAVDKSLVPFSYYELNISCPNLVTNVSFYDPKNLSMLLQAVKKLRLTKPLFVKMPINETDTDVIRMLNVIVRFPVKGVIFGNLQKNRKDPSLDLEEVKKYSVGNFSGKPTWQRSNELITLAYKKYGKKLLIIGCGGVFSAQDAYEKIKRGASLIQLITGLIYEGPLLPAHINLGLVELLHKDGYHSISEAIGKNGS</sequence>
<comment type="similarity">
    <text evidence="5">Belongs to the dihydroorotate dehydrogenase family. Type 2 subfamily.</text>
</comment>
<dbReference type="NCBIfam" id="NF003652">
    <property type="entry name" value="PRK05286.2-5"/>
    <property type="match status" value="1"/>
</dbReference>
<dbReference type="UniPathway" id="UPA00070">
    <property type="reaction ID" value="UER00946"/>
</dbReference>
<evidence type="ECO:0000256" key="7">
    <source>
        <dbReference type="ARBA" id="ARBA00018366"/>
    </source>
</evidence>
<evidence type="ECO:0000256" key="13">
    <source>
        <dbReference type="ARBA" id="ARBA00048639"/>
    </source>
</evidence>
<evidence type="ECO:0000256" key="5">
    <source>
        <dbReference type="ARBA" id="ARBA00005359"/>
    </source>
</evidence>
<dbReference type="PANTHER" id="PTHR48109">
    <property type="entry name" value="DIHYDROOROTATE DEHYDROGENASE (QUINONE), MITOCHONDRIAL-RELATED"/>
    <property type="match status" value="1"/>
</dbReference>
<evidence type="ECO:0000256" key="11">
    <source>
        <dbReference type="ARBA" id="ARBA00023002"/>
    </source>
</evidence>
<keyword evidence="11" id="KW-0560">Oxidoreductase</keyword>
<evidence type="ECO:0000256" key="9">
    <source>
        <dbReference type="ARBA" id="ARBA00022643"/>
    </source>
</evidence>
<dbReference type="GO" id="GO:0044205">
    <property type="term" value="P:'de novo' UMP biosynthetic process"/>
    <property type="evidence" value="ECO:0007669"/>
    <property type="project" value="UniProtKB-UniPathway"/>
</dbReference>
<comment type="catalytic activity">
    <reaction evidence="13">
        <text>(S)-dihydroorotate + a quinone = orotate + a quinol</text>
        <dbReference type="Rhea" id="RHEA:30187"/>
        <dbReference type="ChEBI" id="CHEBI:24646"/>
        <dbReference type="ChEBI" id="CHEBI:30839"/>
        <dbReference type="ChEBI" id="CHEBI:30864"/>
        <dbReference type="ChEBI" id="CHEBI:132124"/>
        <dbReference type="EC" id="1.3.5.2"/>
    </reaction>
</comment>
<evidence type="ECO:0000259" key="15">
    <source>
        <dbReference type="Pfam" id="PF01180"/>
    </source>
</evidence>
<dbReference type="GO" id="GO:0005737">
    <property type="term" value="C:cytoplasm"/>
    <property type="evidence" value="ECO:0007669"/>
    <property type="project" value="InterPro"/>
</dbReference>
<name>A0A1F5ZGG7_9BACT</name>
<dbReference type="GO" id="GO:0005886">
    <property type="term" value="C:plasma membrane"/>
    <property type="evidence" value="ECO:0007669"/>
    <property type="project" value="TreeGrafter"/>
</dbReference>
<dbReference type="NCBIfam" id="TIGR01036">
    <property type="entry name" value="pyrD_sub2"/>
    <property type="match status" value="1"/>
</dbReference>
<proteinExistence type="inferred from homology"/>
<gene>
    <name evidence="16" type="ORF">A2Z00_00820</name>
</gene>
<dbReference type="GO" id="GO:0006207">
    <property type="term" value="P:'de novo' pyrimidine nucleobase biosynthetic process"/>
    <property type="evidence" value="ECO:0007669"/>
    <property type="project" value="UniProtKB-UniRule"/>
</dbReference>
<dbReference type="InterPro" id="IPR005720">
    <property type="entry name" value="Dihydroorotate_DH_cat"/>
</dbReference>